<dbReference type="Proteomes" id="UP001626536">
    <property type="component" value="Chromosome"/>
</dbReference>
<keyword evidence="1" id="KW-0479">Metal-binding</keyword>
<gene>
    <name evidence="7" type="ORF">RZS28_05235</name>
</gene>
<keyword evidence="3" id="KW-0186">Copper</keyword>
<evidence type="ECO:0000259" key="5">
    <source>
        <dbReference type="Pfam" id="PF07731"/>
    </source>
</evidence>
<feature type="domain" description="Plastocyanin-like" evidence="4">
    <location>
        <begin position="230"/>
        <end position="326"/>
    </location>
</feature>
<dbReference type="SUPFAM" id="SSF49503">
    <property type="entry name" value="Cupredoxins"/>
    <property type="match status" value="3"/>
</dbReference>
<name>A0ABZ0HTT6_9HYPH</name>
<dbReference type="InterPro" id="IPR011707">
    <property type="entry name" value="Cu-oxidase-like_N"/>
</dbReference>
<sequence>MLAPPSFYTCPRIEAVTIDRRSLLKYAGLAPLTGVAPRLARAAGDVVAEKADYTLRIGTGLVELAPDHIVSTTLYNGQFPGPLLRFEEGRRVVVDIYNDTDTPELVHWHGQMIPSDVDGAAEEGSPFVPAHDMRRIAFTPKPSGFRFYHTHVAAGGDLNRGAYTGQAGPVYIEPKNSPGAYDREVFLVLKEFAPAFSRGGDMALEALAGSPLKDLQQMGETADEEAREKTKGFEVGYDLFGVNGRMLGHGEPIHVKQGERVLLHVLNASATEIRSLALPGHIFRIAALDGNPVPTQAEVPVLWLGTAERISAIVEMNHPGVWVMGNLADDDRRRGMGIVVEYAGQKGKPQWIKPKPFRWDYVRFGNASAASASPDETIEMTILKRNAALNGFNQWTLNGEAFSMETLKPSYTVQKGRRYRLRIRNASDDIHPLHLHRHSFELTRIGGKPTAGVMKDVVMLGGFQELEFDFVADNPGPTLFHCHQQLHMDFGFMALFNYA</sequence>
<dbReference type="InterPro" id="IPR011706">
    <property type="entry name" value="Cu-oxidase_C"/>
</dbReference>
<evidence type="ECO:0000256" key="1">
    <source>
        <dbReference type="ARBA" id="ARBA00022723"/>
    </source>
</evidence>
<evidence type="ECO:0000259" key="4">
    <source>
        <dbReference type="Pfam" id="PF00394"/>
    </source>
</evidence>
<reference evidence="7 8" key="1">
    <citation type="submission" date="2023-10" db="EMBL/GenBank/DDBJ databases">
        <title>Novel methanotroph of the genus Methylocapsa from a subarctic wetland.</title>
        <authorList>
            <person name="Belova S.E."/>
            <person name="Oshkin I.Y."/>
            <person name="Miroshnikov K."/>
            <person name="Dedysh S.N."/>
        </authorList>
    </citation>
    <scope>NUCLEOTIDE SEQUENCE [LARGE SCALE GENOMIC DNA]</scope>
    <source>
        <strain evidence="7 8">RX1</strain>
    </source>
</reference>
<dbReference type="InterPro" id="IPR045087">
    <property type="entry name" value="Cu-oxidase_fam"/>
</dbReference>
<dbReference type="Pfam" id="PF07732">
    <property type="entry name" value="Cu-oxidase_3"/>
    <property type="match status" value="1"/>
</dbReference>
<evidence type="ECO:0000256" key="2">
    <source>
        <dbReference type="ARBA" id="ARBA00023002"/>
    </source>
</evidence>
<dbReference type="Pfam" id="PF07731">
    <property type="entry name" value="Cu-oxidase_2"/>
    <property type="match status" value="1"/>
</dbReference>
<evidence type="ECO:0000313" key="8">
    <source>
        <dbReference type="Proteomes" id="UP001626536"/>
    </source>
</evidence>
<organism evidence="7 8">
    <name type="scientific">Methylocapsa polymorpha</name>
    <dbReference type="NCBI Taxonomy" id="3080828"/>
    <lineage>
        <taxon>Bacteria</taxon>
        <taxon>Pseudomonadati</taxon>
        <taxon>Pseudomonadota</taxon>
        <taxon>Alphaproteobacteria</taxon>
        <taxon>Hyphomicrobiales</taxon>
        <taxon>Beijerinckiaceae</taxon>
        <taxon>Methylocapsa</taxon>
    </lineage>
</organism>
<keyword evidence="8" id="KW-1185">Reference proteome</keyword>
<evidence type="ECO:0000313" key="7">
    <source>
        <dbReference type="EMBL" id="WOJ90697.1"/>
    </source>
</evidence>
<dbReference type="EMBL" id="CP136862">
    <property type="protein sequence ID" value="WOJ90697.1"/>
    <property type="molecule type" value="Genomic_DNA"/>
</dbReference>
<accession>A0ABZ0HTT6</accession>
<dbReference type="InterPro" id="IPR001117">
    <property type="entry name" value="Cu-oxidase_2nd"/>
</dbReference>
<protein>
    <submittedName>
        <fullName evidence="7">Multicopper oxidase domain-containing protein</fullName>
    </submittedName>
</protein>
<keyword evidence="2" id="KW-0560">Oxidoreductase</keyword>
<feature type="domain" description="Plastocyanin-like" evidence="5">
    <location>
        <begin position="378"/>
        <end position="497"/>
    </location>
</feature>
<evidence type="ECO:0000256" key="3">
    <source>
        <dbReference type="ARBA" id="ARBA00023008"/>
    </source>
</evidence>
<dbReference type="PANTHER" id="PTHR11709:SF394">
    <property type="entry name" value="FI03373P-RELATED"/>
    <property type="match status" value="1"/>
</dbReference>
<dbReference type="Gene3D" id="2.60.40.420">
    <property type="entry name" value="Cupredoxins - blue copper proteins"/>
    <property type="match status" value="2"/>
</dbReference>
<evidence type="ECO:0000259" key="6">
    <source>
        <dbReference type="Pfam" id="PF07732"/>
    </source>
</evidence>
<dbReference type="PANTHER" id="PTHR11709">
    <property type="entry name" value="MULTI-COPPER OXIDASE"/>
    <property type="match status" value="1"/>
</dbReference>
<dbReference type="RefSeq" id="WP_407340282.1">
    <property type="nucleotide sequence ID" value="NZ_CP136862.1"/>
</dbReference>
<proteinExistence type="predicted"/>
<dbReference type="CDD" id="cd13908">
    <property type="entry name" value="CuRO_3_MCO_like_2"/>
    <property type="match status" value="1"/>
</dbReference>
<dbReference type="Pfam" id="PF00394">
    <property type="entry name" value="Cu-oxidase"/>
    <property type="match status" value="1"/>
</dbReference>
<feature type="domain" description="Plastocyanin-like" evidence="6">
    <location>
        <begin position="71"/>
        <end position="176"/>
    </location>
</feature>
<dbReference type="InterPro" id="IPR008972">
    <property type="entry name" value="Cupredoxin"/>
</dbReference>